<dbReference type="FunFam" id="3.30.470.20:FF:000015">
    <property type="entry name" value="Phosphoribosylaminoimidazole-succinocarboxamide synthase"/>
    <property type="match status" value="1"/>
</dbReference>
<evidence type="ECO:0000256" key="4">
    <source>
        <dbReference type="ARBA" id="ARBA00022741"/>
    </source>
</evidence>
<dbReference type="NCBIfam" id="NF010568">
    <property type="entry name" value="PRK13961.1"/>
    <property type="match status" value="1"/>
</dbReference>
<evidence type="ECO:0000256" key="6">
    <source>
        <dbReference type="ARBA" id="ARBA00022840"/>
    </source>
</evidence>
<keyword evidence="11" id="KW-1185">Reference proteome</keyword>
<dbReference type="Pfam" id="PF01259">
    <property type="entry name" value="SAICAR_synt"/>
    <property type="match status" value="1"/>
</dbReference>
<dbReference type="AlphaFoldDB" id="A0A9J7BJN5"/>
<comment type="similarity">
    <text evidence="2 8">Belongs to the SAICAR synthetase family.</text>
</comment>
<dbReference type="EMBL" id="CP093313">
    <property type="protein sequence ID" value="UWZ82673.1"/>
    <property type="molecule type" value="Genomic_DNA"/>
</dbReference>
<dbReference type="Proteomes" id="UP001059380">
    <property type="component" value="Chromosome"/>
</dbReference>
<proteinExistence type="inferred from homology"/>
<dbReference type="SUPFAM" id="SSF56104">
    <property type="entry name" value="SAICAR synthase-like"/>
    <property type="match status" value="1"/>
</dbReference>
<dbReference type="Gene3D" id="3.30.200.20">
    <property type="entry name" value="Phosphorylase Kinase, domain 1"/>
    <property type="match status" value="1"/>
</dbReference>
<dbReference type="InterPro" id="IPR028923">
    <property type="entry name" value="SAICAR_synt/ADE2_N"/>
</dbReference>
<dbReference type="PANTHER" id="PTHR43700">
    <property type="entry name" value="PHOSPHORIBOSYLAMINOIMIDAZOLE-SUCCINOCARBOXAMIDE SYNTHASE"/>
    <property type="match status" value="1"/>
</dbReference>
<dbReference type="KEGG" id="orp:MOP44_19135"/>
<comment type="pathway">
    <text evidence="1 8">Purine metabolism; IMP biosynthesis via de novo pathway; 5-amino-1-(5-phospho-D-ribosyl)imidazole-4-carboxamide from 5-amino-1-(5-phospho-D-ribosyl)imidazole-4-carboxylate: step 1/2.</text>
</comment>
<evidence type="ECO:0000256" key="7">
    <source>
        <dbReference type="ARBA" id="ARBA00048475"/>
    </source>
</evidence>
<dbReference type="InterPro" id="IPR001636">
    <property type="entry name" value="SAICAR_synth"/>
</dbReference>
<dbReference type="GO" id="GO:0004639">
    <property type="term" value="F:phosphoribosylaminoimidazolesuccinocarboxamide synthase activity"/>
    <property type="evidence" value="ECO:0007669"/>
    <property type="project" value="UniProtKB-UniRule"/>
</dbReference>
<dbReference type="Gene3D" id="3.30.470.20">
    <property type="entry name" value="ATP-grasp fold, B domain"/>
    <property type="match status" value="1"/>
</dbReference>
<dbReference type="PROSITE" id="PS01058">
    <property type="entry name" value="SAICAR_SYNTHETASE_2"/>
    <property type="match status" value="1"/>
</dbReference>
<dbReference type="PROSITE" id="PS01057">
    <property type="entry name" value="SAICAR_SYNTHETASE_1"/>
    <property type="match status" value="1"/>
</dbReference>
<keyword evidence="6 8" id="KW-0067">ATP-binding</keyword>
<dbReference type="NCBIfam" id="TIGR00081">
    <property type="entry name" value="purC"/>
    <property type="match status" value="1"/>
</dbReference>
<keyword evidence="3 8" id="KW-0436">Ligase</keyword>
<evidence type="ECO:0000256" key="8">
    <source>
        <dbReference type="HAMAP-Rule" id="MF_00137"/>
    </source>
</evidence>
<sequence>MSALIKTDLGNVPLLGRGKVRDLYAVGDNLLLVATDRISAFDHVLGTGIPGKGKILTQISLFWFDLLADIVPNHIISADVNDFPAELQPYRDQLEGRSMLVRRATMFPVECVARGYLAGSGWKEYKAEGTVCGIPLPAGLQDGSRLPEPIFTPATKSQDGAHDENIPFDRVAELVGPADANELRRLTMAIYAKAAAHAESRGLILADTKFEFGTVEDGSGGRRIILADEVLTPDSSRFWDGKLWHPGGAQASFDKQFVRDYLESIRWNKQAPAPSLPDDVAARTQEKYLEAFRLLTGRHLNL</sequence>
<evidence type="ECO:0000256" key="5">
    <source>
        <dbReference type="ARBA" id="ARBA00022755"/>
    </source>
</evidence>
<evidence type="ECO:0000256" key="3">
    <source>
        <dbReference type="ARBA" id="ARBA00022598"/>
    </source>
</evidence>
<dbReference type="GO" id="GO:0006189">
    <property type="term" value="P:'de novo' IMP biosynthetic process"/>
    <property type="evidence" value="ECO:0007669"/>
    <property type="project" value="UniProtKB-UniRule"/>
</dbReference>
<protein>
    <recommendedName>
        <fullName evidence="8">Phosphoribosylaminoimidazole-succinocarboxamide synthase</fullName>
        <ecNumber evidence="8">6.3.2.6</ecNumber>
    </recommendedName>
    <alternativeName>
        <fullName evidence="8">SAICAR synthetase</fullName>
    </alternativeName>
</protein>
<reference evidence="10" key="1">
    <citation type="submission" date="2021-04" db="EMBL/GenBank/DDBJ databases">
        <title>Phylogenetic analysis of Acidobacteriaceae.</title>
        <authorList>
            <person name="Qiu L."/>
            <person name="Zhang Q."/>
        </authorList>
    </citation>
    <scope>NUCLEOTIDE SEQUENCE</scope>
    <source>
        <strain evidence="10">DSM 25168</strain>
    </source>
</reference>
<organism evidence="10 11">
    <name type="scientific">Occallatibacter riparius</name>
    <dbReference type="NCBI Taxonomy" id="1002689"/>
    <lineage>
        <taxon>Bacteria</taxon>
        <taxon>Pseudomonadati</taxon>
        <taxon>Acidobacteriota</taxon>
        <taxon>Terriglobia</taxon>
        <taxon>Terriglobales</taxon>
        <taxon>Acidobacteriaceae</taxon>
        <taxon>Occallatibacter</taxon>
    </lineage>
</organism>
<evidence type="ECO:0000259" key="9">
    <source>
        <dbReference type="Pfam" id="PF01259"/>
    </source>
</evidence>
<evidence type="ECO:0000313" key="11">
    <source>
        <dbReference type="Proteomes" id="UP001059380"/>
    </source>
</evidence>
<evidence type="ECO:0000256" key="2">
    <source>
        <dbReference type="ARBA" id="ARBA00010190"/>
    </source>
</evidence>
<accession>A0A9J7BJN5</accession>
<dbReference type="GO" id="GO:0005524">
    <property type="term" value="F:ATP binding"/>
    <property type="evidence" value="ECO:0007669"/>
    <property type="project" value="UniProtKB-KW"/>
</dbReference>
<dbReference type="EC" id="6.3.2.6" evidence="8"/>
<name>A0A9J7BJN5_9BACT</name>
<dbReference type="PANTHER" id="PTHR43700:SF1">
    <property type="entry name" value="PHOSPHORIBOSYLAMINOIMIDAZOLE-SUCCINOCARBOXAMIDE SYNTHASE"/>
    <property type="match status" value="1"/>
</dbReference>
<dbReference type="GO" id="GO:0005737">
    <property type="term" value="C:cytoplasm"/>
    <property type="evidence" value="ECO:0007669"/>
    <property type="project" value="TreeGrafter"/>
</dbReference>
<evidence type="ECO:0000256" key="1">
    <source>
        <dbReference type="ARBA" id="ARBA00004672"/>
    </source>
</evidence>
<keyword evidence="5 8" id="KW-0658">Purine biosynthesis</keyword>
<gene>
    <name evidence="8" type="primary">purC</name>
    <name evidence="10" type="ORF">MOP44_19135</name>
</gene>
<dbReference type="HAMAP" id="MF_00137">
    <property type="entry name" value="SAICAR_synth"/>
    <property type="match status" value="1"/>
</dbReference>
<dbReference type="CDD" id="cd01414">
    <property type="entry name" value="SAICAR_synt_Sc"/>
    <property type="match status" value="1"/>
</dbReference>
<evidence type="ECO:0000313" key="10">
    <source>
        <dbReference type="EMBL" id="UWZ82673.1"/>
    </source>
</evidence>
<feature type="domain" description="SAICAR synthetase/ADE2 N-terminal" evidence="9">
    <location>
        <begin position="15"/>
        <end position="272"/>
    </location>
</feature>
<comment type="catalytic activity">
    <reaction evidence="7 8">
        <text>5-amino-1-(5-phospho-D-ribosyl)imidazole-4-carboxylate + L-aspartate + ATP = (2S)-2-[5-amino-1-(5-phospho-beta-D-ribosyl)imidazole-4-carboxamido]succinate + ADP + phosphate + 2 H(+)</text>
        <dbReference type="Rhea" id="RHEA:22628"/>
        <dbReference type="ChEBI" id="CHEBI:15378"/>
        <dbReference type="ChEBI" id="CHEBI:29991"/>
        <dbReference type="ChEBI" id="CHEBI:30616"/>
        <dbReference type="ChEBI" id="CHEBI:43474"/>
        <dbReference type="ChEBI" id="CHEBI:58443"/>
        <dbReference type="ChEBI" id="CHEBI:77657"/>
        <dbReference type="ChEBI" id="CHEBI:456216"/>
        <dbReference type="EC" id="6.3.2.6"/>
    </reaction>
</comment>
<dbReference type="RefSeq" id="WP_260791860.1">
    <property type="nucleotide sequence ID" value="NZ_CP093313.1"/>
</dbReference>
<keyword evidence="4 8" id="KW-0547">Nucleotide-binding</keyword>
<dbReference type="InterPro" id="IPR018236">
    <property type="entry name" value="SAICAR_synthetase_CS"/>
</dbReference>